<protein>
    <recommendedName>
        <fullName evidence="4">Secreted protein</fullName>
    </recommendedName>
</protein>
<evidence type="ECO:0000313" key="2">
    <source>
        <dbReference type="EMBL" id="KAF7548818.1"/>
    </source>
</evidence>
<proteinExistence type="predicted"/>
<comment type="caution">
    <text evidence="2">The sequence shown here is derived from an EMBL/GenBank/DDBJ whole genome shotgun (WGS) entry which is preliminary data.</text>
</comment>
<gene>
    <name evidence="2" type="ORF">G7Z17_g6810</name>
</gene>
<dbReference type="PANTHER" id="PTHR36848:SF2">
    <property type="entry name" value="SECRETED PROTEIN"/>
    <property type="match status" value="1"/>
</dbReference>
<dbReference type="InterPro" id="IPR053161">
    <property type="entry name" value="Ulvan_degrading_GH"/>
</dbReference>
<feature type="signal peptide" evidence="1">
    <location>
        <begin position="1"/>
        <end position="20"/>
    </location>
</feature>
<dbReference type="SUPFAM" id="SSF49785">
    <property type="entry name" value="Galactose-binding domain-like"/>
    <property type="match status" value="1"/>
</dbReference>
<evidence type="ECO:0008006" key="4">
    <source>
        <dbReference type="Google" id="ProtNLM"/>
    </source>
</evidence>
<dbReference type="Gene3D" id="2.60.120.260">
    <property type="entry name" value="Galactose-binding domain-like"/>
    <property type="match status" value="1"/>
</dbReference>
<dbReference type="InterPro" id="IPR008979">
    <property type="entry name" value="Galactose-bd-like_sf"/>
</dbReference>
<reference evidence="2" key="1">
    <citation type="submission" date="2020-03" db="EMBL/GenBank/DDBJ databases">
        <title>Draft Genome Sequence of Cylindrodendrum hubeiense.</title>
        <authorList>
            <person name="Buettner E."/>
            <person name="Kellner H."/>
        </authorList>
    </citation>
    <scope>NUCLEOTIDE SEQUENCE</scope>
    <source>
        <strain evidence="2">IHI 201604</strain>
    </source>
</reference>
<sequence>MSRLFFSTLLGLVASSLVLGHDSNDHGTFSHPASRVRPRFRYWLPDASVDADVVIKDIESAASIGAGGVEFLPFFEYGGQIGRKPPGADWSAYGFGTPPFVDLFEKALKAHEKEGLVMDFALGPNQGQGVPAHPDNEGLQWDMVPFTEEIPARGSFNNKIPGWGTGSLVSLVTALVKSNQSITYAGVGLFGVQNVTYNEYRLSHKTLKEVTGQVDQRGYVKLSLPQAPKGSHYRLFAFYEKLTGHKNLNFSPTEHGTIFDNGSYAVDHFSAKGAAVVSAFWEEHILKGEVPGLLAKVGNYAWEDSIELTYNGTTPGPYKCILDSEDEGIGYINDFRATLVDGYNEYLTAMADWVHDVLDVQLSAQPVYGSAMDALAAVPSVDAPECESLGFEDKIDSYRSFSGPARLSGKRIISNEMGAVRGSGFQFHLPHLVFSVNRAFLGGVNQMVLHGQSYSGTYYATTWPGHTPFNYLFSEPFSPNLPSWSHGLKETMDYIGRNQHILQESISKADVVIYNKESSTTIRNIYQATDLLTEGWSWNYISADNLGLEQTVVKNRVLAPDGPAWKAFVVESSQNLTLEAVKTLRSLARDRLPVIISGGLPAYYSAGDRSDKAEFETELSKLLRSQNVYSIAHGHVADKLKSLGLRPQIQLNTNGTCYTSWSEAGKVGYAITYSDLVRSTGSITVNSIKMPFYLNAWTGETTPVLVYKRDRSTTTIPVNLSGNQTLIIAFGDGLQKQVPVPRYHIEKVPSNVLGTRFISGRGISLHVAQSNNPSQAVLSNGKRVALDAAVVPSAFRLSKWGLTVEHWEAPEDHYDSENTFKYNTTHRLEGLTSWSDIPALVNASGIGYYTTTFQWPPSGTQGGSKSLGAYIGFSKVIDAIRVSINGHKVPPLDITNAVADISPYLREGKNSVVATVPTTLWNYIRTVITELETAGSKPLPVTLQQYGLPLAGRTEAGLVETVTITPYKIVVV</sequence>
<dbReference type="Pfam" id="PF17132">
    <property type="entry name" value="Glyco_hydro_106"/>
    <property type="match status" value="1"/>
</dbReference>
<dbReference type="OrthoDB" id="2588159at2759"/>
<evidence type="ECO:0000256" key="1">
    <source>
        <dbReference type="SAM" id="SignalP"/>
    </source>
</evidence>
<dbReference type="AlphaFoldDB" id="A0A9P5HEF2"/>
<dbReference type="EMBL" id="JAANBB010000138">
    <property type="protein sequence ID" value="KAF7548818.1"/>
    <property type="molecule type" value="Genomic_DNA"/>
</dbReference>
<keyword evidence="1" id="KW-0732">Signal</keyword>
<accession>A0A9P5HEF2</accession>
<keyword evidence="3" id="KW-1185">Reference proteome</keyword>
<feature type="chain" id="PRO_5040289321" description="Secreted protein" evidence="1">
    <location>
        <begin position="21"/>
        <end position="972"/>
    </location>
</feature>
<evidence type="ECO:0000313" key="3">
    <source>
        <dbReference type="Proteomes" id="UP000722485"/>
    </source>
</evidence>
<dbReference type="Proteomes" id="UP000722485">
    <property type="component" value="Unassembled WGS sequence"/>
</dbReference>
<dbReference type="PANTHER" id="PTHR36848">
    <property type="entry name" value="DNA-BINDING PROTEIN (PUTATIVE SECRETED PROTEIN)-RELATED"/>
    <property type="match status" value="1"/>
</dbReference>
<organism evidence="2 3">
    <name type="scientific">Cylindrodendrum hubeiense</name>
    <dbReference type="NCBI Taxonomy" id="595255"/>
    <lineage>
        <taxon>Eukaryota</taxon>
        <taxon>Fungi</taxon>
        <taxon>Dikarya</taxon>
        <taxon>Ascomycota</taxon>
        <taxon>Pezizomycotina</taxon>
        <taxon>Sordariomycetes</taxon>
        <taxon>Hypocreomycetidae</taxon>
        <taxon>Hypocreales</taxon>
        <taxon>Nectriaceae</taxon>
        <taxon>Cylindrodendrum</taxon>
    </lineage>
</organism>
<name>A0A9P5HEF2_9HYPO</name>